<accession>A0A8J2UMN2</accession>
<sequence>MHVDVGTIVWIYIKIPIGAIAGKAIVKECHSLAPSTLWNKFSNISGLNRKEFFKYFENVEKGFALSLESAERISSPVSLDILRSLNPDFQPPQFFTRLHEDNPLLTTLKLKKKLKHP</sequence>
<reference evidence="1" key="1">
    <citation type="journal article" date="2014" name="Int. J. Syst. Evol. Microbiol.">
        <title>Complete genome sequence of Corynebacterium casei LMG S-19264T (=DSM 44701T), isolated from a smear-ripened cheese.</title>
        <authorList>
            <consortium name="US DOE Joint Genome Institute (JGI-PGF)"/>
            <person name="Walter F."/>
            <person name="Albersmeier A."/>
            <person name="Kalinowski J."/>
            <person name="Ruckert C."/>
        </authorList>
    </citation>
    <scope>NUCLEOTIDE SEQUENCE</scope>
    <source>
        <strain evidence="1">CCM 7086</strain>
    </source>
</reference>
<reference evidence="1" key="2">
    <citation type="submission" date="2020-09" db="EMBL/GenBank/DDBJ databases">
        <authorList>
            <person name="Sun Q."/>
            <person name="Sedlacek I."/>
        </authorList>
    </citation>
    <scope>NUCLEOTIDE SEQUENCE</scope>
    <source>
        <strain evidence="1">CCM 7086</strain>
    </source>
</reference>
<dbReference type="Gene3D" id="2.30.130.30">
    <property type="entry name" value="Hypothetical protein"/>
    <property type="match status" value="1"/>
</dbReference>
<dbReference type="EMBL" id="BMCG01000004">
    <property type="protein sequence ID" value="GGC13069.1"/>
    <property type="molecule type" value="Genomic_DNA"/>
</dbReference>
<evidence type="ECO:0000313" key="1">
    <source>
        <dbReference type="EMBL" id="GGC13069.1"/>
    </source>
</evidence>
<dbReference type="AlphaFoldDB" id="A0A8J2UMN2"/>
<dbReference type="InterPro" id="IPR015947">
    <property type="entry name" value="PUA-like_sf"/>
</dbReference>
<gene>
    <name evidence="1" type="ORF">GCM10007205_22430</name>
</gene>
<evidence type="ECO:0000313" key="2">
    <source>
        <dbReference type="Proteomes" id="UP000620266"/>
    </source>
</evidence>
<organism evidence="1 2">
    <name type="scientific">Oxalicibacterium flavum</name>
    <dbReference type="NCBI Taxonomy" id="179467"/>
    <lineage>
        <taxon>Bacteria</taxon>
        <taxon>Pseudomonadati</taxon>
        <taxon>Pseudomonadota</taxon>
        <taxon>Betaproteobacteria</taxon>
        <taxon>Burkholderiales</taxon>
        <taxon>Oxalobacteraceae</taxon>
        <taxon>Oxalicibacterium</taxon>
    </lineage>
</organism>
<comment type="caution">
    <text evidence="1">The sequence shown here is derived from an EMBL/GenBank/DDBJ whole genome shotgun (WGS) entry which is preliminary data.</text>
</comment>
<name>A0A8J2UMN2_9BURK</name>
<dbReference type="Proteomes" id="UP000620266">
    <property type="component" value="Unassembled WGS sequence"/>
</dbReference>
<proteinExistence type="predicted"/>
<protein>
    <submittedName>
        <fullName evidence="1">Uncharacterized protein</fullName>
    </submittedName>
</protein>
<keyword evidence="2" id="KW-1185">Reference proteome</keyword>
<dbReference type="SUPFAM" id="SSF88697">
    <property type="entry name" value="PUA domain-like"/>
    <property type="match status" value="1"/>
</dbReference>